<gene>
    <name evidence="14" type="ORF">G9U52_22095</name>
</gene>
<dbReference type="Gene3D" id="3.30.70.3040">
    <property type="match status" value="1"/>
</dbReference>
<evidence type="ECO:0000256" key="9">
    <source>
        <dbReference type="ARBA" id="ARBA00023306"/>
    </source>
</evidence>
<evidence type="ECO:0000256" key="1">
    <source>
        <dbReference type="ARBA" id="ARBA00004651"/>
    </source>
</evidence>
<accession>A0ABX0JAD7</accession>
<proteinExistence type="inferred from homology"/>
<dbReference type="PANTHER" id="PTHR47755">
    <property type="entry name" value="CELL DIVISION PROTEIN FTSX"/>
    <property type="match status" value="1"/>
</dbReference>
<evidence type="ECO:0000259" key="12">
    <source>
        <dbReference type="Pfam" id="PF02687"/>
    </source>
</evidence>
<evidence type="ECO:0000256" key="7">
    <source>
        <dbReference type="ARBA" id="ARBA00022989"/>
    </source>
</evidence>
<dbReference type="EMBL" id="JAAOIW010000008">
    <property type="protein sequence ID" value="NHN32538.1"/>
    <property type="molecule type" value="Genomic_DNA"/>
</dbReference>
<feature type="domain" description="FtsX extracellular" evidence="13">
    <location>
        <begin position="59"/>
        <end position="146"/>
    </location>
</feature>
<keyword evidence="5 10" id="KW-0132">Cell division</keyword>
<comment type="similarity">
    <text evidence="2 10">Belongs to the ABC-4 integral membrane protein family. FtsX subfamily.</text>
</comment>
<evidence type="ECO:0000256" key="10">
    <source>
        <dbReference type="PIRNR" id="PIRNR003097"/>
    </source>
</evidence>
<organism evidence="14 15">
    <name type="scientific">Paenibacillus agricola</name>
    <dbReference type="NCBI Taxonomy" id="2716264"/>
    <lineage>
        <taxon>Bacteria</taxon>
        <taxon>Bacillati</taxon>
        <taxon>Bacillota</taxon>
        <taxon>Bacilli</taxon>
        <taxon>Bacillales</taxon>
        <taxon>Paenibacillaceae</taxon>
        <taxon>Paenibacillus</taxon>
    </lineage>
</organism>
<evidence type="ECO:0000256" key="6">
    <source>
        <dbReference type="ARBA" id="ARBA00022692"/>
    </source>
</evidence>
<evidence type="ECO:0000256" key="2">
    <source>
        <dbReference type="ARBA" id="ARBA00007379"/>
    </source>
</evidence>
<evidence type="ECO:0000256" key="3">
    <source>
        <dbReference type="ARBA" id="ARBA00021907"/>
    </source>
</evidence>
<dbReference type="Pfam" id="PF02687">
    <property type="entry name" value="FtsX"/>
    <property type="match status" value="1"/>
</dbReference>
<dbReference type="InterPro" id="IPR003838">
    <property type="entry name" value="ABC3_permease_C"/>
</dbReference>
<keyword evidence="6 11" id="KW-0812">Transmembrane</keyword>
<evidence type="ECO:0000256" key="5">
    <source>
        <dbReference type="ARBA" id="ARBA00022618"/>
    </source>
</evidence>
<feature type="transmembrane region" description="Helical" evidence="11">
    <location>
        <begin position="218"/>
        <end position="241"/>
    </location>
</feature>
<dbReference type="PIRSF" id="PIRSF003097">
    <property type="entry name" value="FtsX"/>
    <property type="match status" value="1"/>
</dbReference>
<comment type="subcellular location">
    <subcellularLocation>
        <location evidence="1">Cell membrane</location>
        <topology evidence="1">Multi-pass membrane protein</topology>
    </subcellularLocation>
</comment>
<feature type="transmembrane region" description="Helical" evidence="11">
    <location>
        <begin position="166"/>
        <end position="190"/>
    </location>
</feature>
<keyword evidence="9 10" id="KW-0131">Cell cycle</keyword>
<dbReference type="RefSeq" id="WP_166152818.1">
    <property type="nucleotide sequence ID" value="NZ_JAAOIW010000008.1"/>
</dbReference>
<feature type="transmembrane region" description="Helical" evidence="11">
    <location>
        <begin position="21"/>
        <end position="42"/>
    </location>
</feature>
<keyword evidence="7 11" id="KW-1133">Transmembrane helix</keyword>
<evidence type="ECO:0000313" key="15">
    <source>
        <dbReference type="Proteomes" id="UP001165962"/>
    </source>
</evidence>
<evidence type="ECO:0000256" key="4">
    <source>
        <dbReference type="ARBA" id="ARBA00022475"/>
    </source>
</evidence>
<keyword evidence="8 10" id="KW-0472">Membrane</keyword>
<protein>
    <recommendedName>
        <fullName evidence="3 10">Cell division protein FtsX</fullName>
    </recommendedName>
</protein>
<keyword evidence="15" id="KW-1185">Reference proteome</keyword>
<dbReference type="Pfam" id="PF18075">
    <property type="entry name" value="FtsX_ECD"/>
    <property type="match status" value="1"/>
</dbReference>
<evidence type="ECO:0000256" key="8">
    <source>
        <dbReference type="ARBA" id="ARBA00023136"/>
    </source>
</evidence>
<dbReference type="PANTHER" id="PTHR47755:SF1">
    <property type="entry name" value="CELL DIVISION PROTEIN FTSX"/>
    <property type="match status" value="1"/>
</dbReference>
<keyword evidence="4 10" id="KW-1003">Cell membrane</keyword>
<comment type="function">
    <text evidence="10">Part of the ABC transporter FtsEX involved in asymmetric cellular division facilitating the initiation of sporulation.</text>
</comment>
<dbReference type="InterPro" id="IPR004513">
    <property type="entry name" value="FtsX"/>
</dbReference>
<comment type="caution">
    <text evidence="14">The sequence shown here is derived from an EMBL/GenBank/DDBJ whole genome shotgun (WGS) entry which is preliminary data.</text>
</comment>
<reference evidence="14" key="1">
    <citation type="submission" date="2020-03" db="EMBL/GenBank/DDBJ databases">
        <title>Draft sequencing of Paenibacilllus sp. S3N08.</title>
        <authorList>
            <person name="Kim D.-U."/>
        </authorList>
    </citation>
    <scope>NUCLEOTIDE SEQUENCE</scope>
    <source>
        <strain evidence="14">S3N08</strain>
    </source>
</reference>
<evidence type="ECO:0000313" key="14">
    <source>
        <dbReference type="EMBL" id="NHN32538.1"/>
    </source>
</evidence>
<name>A0ABX0JAD7_9BACL</name>
<dbReference type="Proteomes" id="UP001165962">
    <property type="component" value="Unassembled WGS sequence"/>
</dbReference>
<sequence length="289" mass="32486">MSLFKYYLRDAREGIARNIGAALAAAALVFMAMLLLGSLLVLRSGLVGVMGYMQSQIGVKVYVDSAVDVQELAKIMESKNFVKSVSVETREQLLASLSGFFQGRELLLQTFKDSDLPNAVRLELVDYDLVEQIAEMLRPIPGITEVIYPQKLAKQVVYWSNQLNKFGVMLLLFFVIIAFLTVFLAVRLALYQRLKEIRVKLLLGAKPMHVRGQFMFEGLLIGFIGSTMAAIVLYVMSGYMFVALERQFPFIFHFISTSLNGMMLCMLLSGSFLALFASYLSTRRIINHV</sequence>
<evidence type="ECO:0000256" key="11">
    <source>
        <dbReference type="SAM" id="Phobius"/>
    </source>
</evidence>
<evidence type="ECO:0000259" key="13">
    <source>
        <dbReference type="Pfam" id="PF18075"/>
    </source>
</evidence>
<feature type="domain" description="ABC3 transporter permease C-terminal" evidence="12">
    <location>
        <begin position="169"/>
        <end position="286"/>
    </location>
</feature>
<dbReference type="InterPro" id="IPR040690">
    <property type="entry name" value="FtsX_ECD"/>
</dbReference>
<feature type="transmembrane region" description="Helical" evidence="11">
    <location>
        <begin position="261"/>
        <end position="280"/>
    </location>
</feature>